<gene>
    <name evidence="3" type="ORF">GCM10009864_74230</name>
</gene>
<evidence type="ECO:0000313" key="4">
    <source>
        <dbReference type="Proteomes" id="UP001500994"/>
    </source>
</evidence>
<accession>A0ABN3T253</accession>
<dbReference type="EMBL" id="BAAARK010000048">
    <property type="protein sequence ID" value="GAA2689416.1"/>
    <property type="molecule type" value="Genomic_DNA"/>
</dbReference>
<dbReference type="Proteomes" id="UP001500994">
    <property type="component" value="Unassembled WGS sequence"/>
</dbReference>
<dbReference type="RefSeq" id="WP_344583984.1">
    <property type="nucleotide sequence ID" value="NZ_BAAARK010000048.1"/>
</dbReference>
<protein>
    <recommendedName>
        <fullName evidence="2">SnoaL-like domain-containing protein</fullName>
    </recommendedName>
</protein>
<sequence>MDDVTEVSQLILHERRSRDRGWWSHMRKCLAVDAAIRLSWFRGSGADFVAASREMAARGDSAAHTLGPPAVDVLGARAVVEVAAAIHMRSELDGVEVDLTSHTRLLYRAERRTGRWVIVSLDPIYERDNLLPSVPGTHLEIDPDALARARPTYRMLTHLLNARGYPIADDLYGDDRPAPVQRLYRSLFDWLGPRADLWPATAARGHQEEPGPGQSVTGQQGDPARENFSLSPDQAEREECECLADHTEGDQQATPQR</sequence>
<dbReference type="Pfam" id="PF13577">
    <property type="entry name" value="SnoaL_4"/>
    <property type="match status" value="1"/>
</dbReference>
<dbReference type="Gene3D" id="3.10.450.50">
    <property type="match status" value="1"/>
</dbReference>
<feature type="domain" description="SnoaL-like" evidence="2">
    <location>
        <begin position="2"/>
        <end position="121"/>
    </location>
</feature>
<keyword evidence="4" id="KW-1185">Reference proteome</keyword>
<reference evidence="3 4" key="1">
    <citation type="journal article" date="2019" name="Int. J. Syst. Evol. Microbiol.">
        <title>The Global Catalogue of Microorganisms (GCM) 10K type strain sequencing project: providing services to taxonomists for standard genome sequencing and annotation.</title>
        <authorList>
            <consortium name="The Broad Institute Genomics Platform"/>
            <consortium name="The Broad Institute Genome Sequencing Center for Infectious Disease"/>
            <person name="Wu L."/>
            <person name="Ma J."/>
        </authorList>
    </citation>
    <scope>NUCLEOTIDE SEQUENCE [LARGE SCALE GENOMIC DNA]</scope>
    <source>
        <strain evidence="3 4">JCM 16374</strain>
    </source>
</reference>
<proteinExistence type="predicted"/>
<evidence type="ECO:0000313" key="3">
    <source>
        <dbReference type="EMBL" id="GAA2689416.1"/>
    </source>
</evidence>
<evidence type="ECO:0000256" key="1">
    <source>
        <dbReference type="SAM" id="MobiDB-lite"/>
    </source>
</evidence>
<dbReference type="SUPFAM" id="SSF54427">
    <property type="entry name" value="NTF2-like"/>
    <property type="match status" value="1"/>
</dbReference>
<organism evidence="3 4">
    <name type="scientific">Streptomyces lunalinharesii</name>
    <dbReference type="NCBI Taxonomy" id="333384"/>
    <lineage>
        <taxon>Bacteria</taxon>
        <taxon>Bacillati</taxon>
        <taxon>Actinomycetota</taxon>
        <taxon>Actinomycetes</taxon>
        <taxon>Kitasatosporales</taxon>
        <taxon>Streptomycetaceae</taxon>
        <taxon>Streptomyces</taxon>
    </lineage>
</organism>
<name>A0ABN3T253_9ACTN</name>
<feature type="region of interest" description="Disordered" evidence="1">
    <location>
        <begin position="203"/>
        <end position="257"/>
    </location>
</feature>
<dbReference type="InterPro" id="IPR037401">
    <property type="entry name" value="SnoaL-like"/>
</dbReference>
<evidence type="ECO:0000259" key="2">
    <source>
        <dbReference type="Pfam" id="PF13577"/>
    </source>
</evidence>
<comment type="caution">
    <text evidence="3">The sequence shown here is derived from an EMBL/GenBank/DDBJ whole genome shotgun (WGS) entry which is preliminary data.</text>
</comment>
<dbReference type="InterPro" id="IPR032710">
    <property type="entry name" value="NTF2-like_dom_sf"/>
</dbReference>